<evidence type="ECO:0000256" key="3">
    <source>
        <dbReference type="ARBA" id="ARBA00022692"/>
    </source>
</evidence>
<accession>A0A6A6SNF7</accession>
<keyword evidence="3 7" id="KW-0812">Transmembrane</keyword>
<proteinExistence type="predicted"/>
<dbReference type="InterPro" id="IPR036259">
    <property type="entry name" value="MFS_trans_sf"/>
</dbReference>
<gene>
    <name evidence="8" type="ORF">K491DRAFT_722490</name>
</gene>
<evidence type="ECO:0000313" key="9">
    <source>
        <dbReference type="Proteomes" id="UP000799324"/>
    </source>
</evidence>
<reference evidence="8" key="1">
    <citation type="journal article" date="2020" name="Stud. Mycol.">
        <title>101 Dothideomycetes genomes: a test case for predicting lifestyles and emergence of pathogens.</title>
        <authorList>
            <person name="Haridas S."/>
            <person name="Albert R."/>
            <person name="Binder M."/>
            <person name="Bloem J."/>
            <person name="Labutti K."/>
            <person name="Salamov A."/>
            <person name="Andreopoulos B."/>
            <person name="Baker S."/>
            <person name="Barry K."/>
            <person name="Bills G."/>
            <person name="Bluhm B."/>
            <person name="Cannon C."/>
            <person name="Castanera R."/>
            <person name="Culley D."/>
            <person name="Daum C."/>
            <person name="Ezra D."/>
            <person name="Gonzalez J."/>
            <person name="Henrissat B."/>
            <person name="Kuo A."/>
            <person name="Liang C."/>
            <person name="Lipzen A."/>
            <person name="Lutzoni F."/>
            <person name="Magnuson J."/>
            <person name="Mondo S."/>
            <person name="Nolan M."/>
            <person name="Ohm R."/>
            <person name="Pangilinan J."/>
            <person name="Park H.-J."/>
            <person name="Ramirez L."/>
            <person name="Alfaro M."/>
            <person name="Sun H."/>
            <person name="Tritt A."/>
            <person name="Yoshinaga Y."/>
            <person name="Zwiers L.-H."/>
            <person name="Turgeon B."/>
            <person name="Goodwin S."/>
            <person name="Spatafora J."/>
            <person name="Crous P."/>
            <person name="Grigoriev I."/>
        </authorList>
    </citation>
    <scope>NUCLEOTIDE SEQUENCE</scope>
    <source>
        <strain evidence="8">CBS 122681</strain>
    </source>
</reference>
<protein>
    <submittedName>
        <fullName evidence="8">MFS general substrate transporter</fullName>
    </submittedName>
</protein>
<feature type="transmembrane region" description="Helical" evidence="7">
    <location>
        <begin position="73"/>
        <end position="105"/>
    </location>
</feature>
<name>A0A6A6SNF7_9PLEO</name>
<dbReference type="Proteomes" id="UP000799324">
    <property type="component" value="Unassembled WGS sequence"/>
</dbReference>
<feature type="transmembrane region" description="Helical" evidence="7">
    <location>
        <begin position="382"/>
        <end position="403"/>
    </location>
</feature>
<keyword evidence="5 7" id="KW-0472">Membrane</keyword>
<evidence type="ECO:0000256" key="7">
    <source>
        <dbReference type="SAM" id="Phobius"/>
    </source>
</evidence>
<evidence type="ECO:0000256" key="2">
    <source>
        <dbReference type="ARBA" id="ARBA00022448"/>
    </source>
</evidence>
<keyword evidence="9" id="KW-1185">Reference proteome</keyword>
<dbReference type="GO" id="GO:0008506">
    <property type="term" value="F:sucrose:proton symporter activity"/>
    <property type="evidence" value="ECO:0007669"/>
    <property type="project" value="TreeGrafter"/>
</dbReference>
<dbReference type="SUPFAM" id="SSF103473">
    <property type="entry name" value="MFS general substrate transporter"/>
    <property type="match status" value="1"/>
</dbReference>
<feature type="transmembrane region" description="Helical" evidence="7">
    <location>
        <begin position="184"/>
        <end position="208"/>
    </location>
</feature>
<feature type="transmembrane region" description="Helical" evidence="7">
    <location>
        <begin position="157"/>
        <end position="178"/>
    </location>
</feature>
<feature type="transmembrane region" description="Helical" evidence="7">
    <location>
        <begin position="32"/>
        <end position="52"/>
    </location>
</feature>
<evidence type="ECO:0000256" key="4">
    <source>
        <dbReference type="ARBA" id="ARBA00022989"/>
    </source>
</evidence>
<dbReference type="OrthoDB" id="28755at2759"/>
<feature type="region of interest" description="Disordered" evidence="6">
    <location>
        <begin position="416"/>
        <end position="454"/>
    </location>
</feature>
<dbReference type="Pfam" id="PF13347">
    <property type="entry name" value="MFS_2"/>
    <property type="match status" value="1"/>
</dbReference>
<feature type="compositionally biased region" description="Acidic residues" evidence="6">
    <location>
        <begin position="427"/>
        <end position="448"/>
    </location>
</feature>
<dbReference type="EMBL" id="MU004534">
    <property type="protein sequence ID" value="KAF2648521.1"/>
    <property type="molecule type" value="Genomic_DNA"/>
</dbReference>
<dbReference type="AlphaFoldDB" id="A0A6A6SNF7"/>
<organism evidence="8 9">
    <name type="scientific">Lophiostoma macrostomum CBS 122681</name>
    <dbReference type="NCBI Taxonomy" id="1314788"/>
    <lineage>
        <taxon>Eukaryota</taxon>
        <taxon>Fungi</taxon>
        <taxon>Dikarya</taxon>
        <taxon>Ascomycota</taxon>
        <taxon>Pezizomycotina</taxon>
        <taxon>Dothideomycetes</taxon>
        <taxon>Pleosporomycetidae</taxon>
        <taxon>Pleosporales</taxon>
        <taxon>Lophiostomataceae</taxon>
        <taxon>Lophiostoma</taxon>
    </lineage>
</organism>
<sequence>MALYAVTSICGGLQMIWSVVLANGTPYLLSLGLPASLTALTWMAGPLCGIFGQPIFGVLSDNHAGKYGRRRPFILLGAVCVMLSVVCLASIAPLASAISTIFALSESAHDTLVALLALATILALNLSIQPLQMGMRALIVDLFPQTRQSRANTWASYWVGCGNIVGYSSGLVTLPQMLRLRSWTQFQCLCLVACLALCVTVGIGCAVVKEKRMCKSSSSWRRREGSVGVAGIYRRLRGTYANMSSRTRSVCTVQFFSWMAWFPFLYYGSTYASELFVPGHVEQSATTAATAAVHHLATRVGTLGFLSFACASLLASISLHVMVASSSSLTLSSSSPPSSSLLSPSLIRSRTIARIWTLSHIAHALALSCTFLLHSWRLAVPVYFYIGLSFGATQFAPFALIGLDCARTASSSASVISPTATDVDSQGGEDEDEDEDEDEEVEGEDEGEEKEKAFKTRRQVDAGAIMGLHNIAISAPQLVAAGMCAIVLALCKALGSETGIVWCLRLSVVPAVAAAWQSRRLVKSYEDAEARDYEK</sequence>
<dbReference type="Gene3D" id="1.20.1250.20">
    <property type="entry name" value="MFS general substrate transporter like domains"/>
    <property type="match status" value="1"/>
</dbReference>
<evidence type="ECO:0000313" key="8">
    <source>
        <dbReference type="EMBL" id="KAF2648521.1"/>
    </source>
</evidence>
<keyword evidence="2" id="KW-0813">Transport</keyword>
<evidence type="ECO:0000256" key="6">
    <source>
        <dbReference type="SAM" id="MobiDB-lite"/>
    </source>
</evidence>
<feature type="transmembrane region" description="Helical" evidence="7">
    <location>
        <begin position="111"/>
        <end position="128"/>
    </location>
</feature>
<keyword evidence="4 7" id="KW-1133">Transmembrane helix</keyword>
<evidence type="ECO:0000256" key="1">
    <source>
        <dbReference type="ARBA" id="ARBA00004141"/>
    </source>
</evidence>
<comment type="subcellular location">
    <subcellularLocation>
        <location evidence="1">Membrane</location>
        <topology evidence="1">Multi-pass membrane protein</topology>
    </subcellularLocation>
</comment>
<dbReference type="GO" id="GO:0005886">
    <property type="term" value="C:plasma membrane"/>
    <property type="evidence" value="ECO:0007669"/>
    <property type="project" value="TreeGrafter"/>
</dbReference>
<evidence type="ECO:0000256" key="5">
    <source>
        <dbReference type="ARBA" id="ARBA00023136"/>
    </source>
</evidence>
<feature type="transmembrane region" description="Helical" evidence="7">
    <location>
        <begin position="305"/>
        <end position="331"/>
    </location>
</feature>
<dbReference type="PANTHER" id="PTHR19432">
    <property type="entry name" value="SUGAR TRANSPORTER"/>
    <property type="match status" value="1"/>
</dbReference>
<dbReference type="PANTHER" id="PTHR19432:SF35">
    <property type="entry name" value="SOLUTE CARRIER FAMILY 45 MEMBER 3 ISOFORM X1"/>
    <property type="match status" value="1"/>
</dbReference>